<evidence type="ECO:0000256" key="1">
    <source>
        <dbReference type="ARBA" id="ARBA00004141"/>
    </source>
</evidence>
<organism evidence="6 7">
    <name type="scientific">Filimonas zeae</name>
    <dbReference type="NCBI Taxonomy" id="1737353"/>
    <lineage>
        <taxon>Bacteria</taxon>
        <taxon>Pseudomonadati</taxon>
        <taxon>Bacteroidota</taxon>
        <taxon>Chitinophagia</taxon>
        <taxon>Chitinophagales</taxon>
        <taxon>Chitinophagaceae</taxon>
        <taxon>Filimonas</taxon>
    </lineage>
</organism>
<sequence length="674" mass="76343">MGIKKKQPADNLFTASLENRLTLVYGQEEMCLGFLVDLFNQVRPRKLKRMPGAEVRLQKLIMQLQENPLLLNNLHVAIATVLAHTDFVPALTDSGMLLSRGFVQEFSSRLSHKLLPALPKENEFTYIINRIFYLPTDYLWVEAIDRNAWKMFFELLNITVDQQSVALQQQITKALTILSYKVANLSMEPEVARLLPEELQQQNPFIRQNHIIHQLNTKEEHRIPEEYGLAGVGDLNRLLEECIQVAQYIREQQAVRGASLALSYMTLVMTYCLERMKMLAEILDNSKNLNTDRLVDVLRLEVRYEKRKNSIRELFSQSFGYIAYQIAEHKSTKGDKYITTTRTQYYKMIASAMWGGLIVCLIVLFKNLLGKLHFLPVWSGVAYSVNYSLGFVAIEETGSTLATKQPAFTASAVAGSLDTRRNEQPNLYNLAVTVARVVRSQFASFFGNLIVVFPVTYGIAWIFDLCFGHPLAEGAAAMKLLNDQHPWKSLSLLYAANTGVFLFISGLIAGFIQNKIQYSRVAERLQMHPGMRRTMAADRLAKLAHYIEHHAGSLTGNIILGFFLGMSGIIVKLFGIPFDIRHITISAGNVAIGAYGIGIQHLHWRFLLEVIAGVLAIGFVNFMVSFSLAFIVAVKSRGIQLKDYPEFIRILWRYFKKYPLDFIRPRKGGGANIA</sequence>
<feature type="transmembrane region" description="Helical" evidence="5">
    <location>
        <begin position="445"/>
        <end position="472"/>
    </location>
</feature>
<evidence type="ECO:0000313" key="7">
    <source>
        <dbReference type="Proteomes" id="UP000627292"/>
    </source>
</evidence>
<feature type="transmembrane region" description="Helical" evidence="5">
    <location>
        <begin position="345"/>
        <end position="365"/>
    </location>
</feature>
<comment type="caution">
    <text evidence="6">The sequence shown here is derived from an EMBL/GenBank/DDBJ whole genome shotgun (WGS) entry which is preliminary data.</text>
</comment>
<dbReference type="RefSeq" id="WP_188953451.1">
    <property type="nucleotide sequence ID" value="NZ_BMIB01000003.1"/>
</dbReference>
<dbReference type="Pfam" id="PF10136">
    <property type="entry name" value="SpecificRecomb"/>
    <property type="match status" value="1"/>
</dbReference>
<dbReference type="AlphaFoldDB" id="A0A917IZ36"/>
<name>A0A917IZ36_9BACT</name>
<evidence type="ECO:0000256" key="2">
    <source>
        <dbReference type="ARBA" id="ARBA00022692"/>
    </source>
</evidence>
<dbReference type="GO" id="GO:0016020">
    <property type="term" value="C:membrane"/>
    <property type="evidence" value="ECO:0007669"/>
    <property type="project" value="UniProtKB-SubCell"/>
</dbReference>
<evidence type="ECO:0000256" key="3">
    <source>
        <dbReference type="ARBA" id="ARBA00022989"/>
    </source>
</evidence>
<proteinExistence type="predicted"/>
<dbReference type="InterPro" id="IPR023271">
    <property type="entry name" value="Aquaporin-like"/>
</dbReference>
<dbReference type="PIRSF" id="PIRSF015380">
    <property type="entry name" value="Site-sp_rcmb"/>
    <property type="match status" value="1"/>
</dbReference>
<reference evidence="6" key="1">
    <citation type="journal article" date="2014" name="Int. J. Syst. Evol. Microbiol.">
        <title>Complete genome sequence of Corynebacterium casei LMG S-19264T (=DSM 44701T), isolated from a smear-ripened cheese.</title>
        <authorList>
            <consortium name="US DOE Joint Genome Institute (JGI-PGF)"/>
            <person name="Walter F."/>
            <person name="Albersmeier A."/>
            <person name="Kalinowski J."/>
            <person name="Ruckert C."/>
        </authorList>
    </citation>
    <scope>NUCLEOTIDE SEQUENCE</scope>
    <source>
        <strain evidence="6">CGMCC 1.15290</strain>
    </source>
</reference>
<feature type="transmembrane region" description="Helical" evidence="5">
    <location>
        <begin position="492"/>
        <end position="512"/>
    </location>
</feature>
<keyword evidence="7" id="KW-1185">Reference proteome</keyword>
<evidence type="ECO:0000313" key="6">
    <source>
        <dbReference type="EMBL" id="GGH70593.1"/>
    </source>
</evidence>
<evidence type="ECO:0000256" key="5">
    <source>
        <dbReference type="SAM" id="Phobius"/>
    </source>
</evidence>
<protein>
    <submittedName>
        <fullName evidence="6">Recombinase</fullName>
    </submittedName>
</protein>
<gene>
    <name evidence="6" type="ORF">GCM10011379_29050</name>
</gene>
<evidence type="ECO:0000256" key="4">
    <source>
        <dbReference type="ARBA" id="ARBA00023136"/>
    </source>
</evidence>
<reference evidence="6" key="2">
    <citation type="submission" date="2020-09" db="EMBL/GenBank/DDBJ databases">
        <authorList>
            <person name="Sun Q."/>
            <person name="Zhou Y."/>
        </authorList>
    </citation>
    <scope>NUCLEOTIDE SEQUENCE</scope>
    <source>
        <strain evidence="6">CGMCC 1.15290</strain>
    </source>
</reference>
<feature type="transmembrane region" description="Helical" evidence="5">
    <location>
        <begin position="558"/>
        <end position="578"/>
    </location>
</feature>
<dbReference type="Gene3D" id="1.20.1080.10">
    <property type="entry name" value="Glycerol uptake facilitator protein"/>
    <property type="match status" value="1"/>
</dbReference>
<keyword evidence="3 5" id="KW-1133">Transmembrane helix</keyword>
<dbReference type="Proteomes" id="UP000627292">
    <property type="component" value="Unassembled WGS sequence"/>
</dbReference>
<dbReference type="EMBL" id="BMIB01000003">
    <property type="protein sequence ID" value="GGH70593.1"/>
    <property type="molecule type" value="Genomic_DNA"/>
</dbReference>
<comment type="subcellular location">
    <subcellularLocation>
        <location evidence="1">Membrane</location>
        <topology evidence="1">Multi-pass membrane protein</topology>
    </subcellularLocation>
</comment>
<accession>A0A917IZ36</accession>
<dbReference type="InterPro" id="IPR011385">
    <property type="entry name" value="Site-sp_rcmbase"/>
</dbReference>
<keyword evidence="2 5" id="KW-0812">Transmembrane</keyword>
<keyword evidence="4 5" id="KW-0472">Membrane</keyword>
<feature type="transmembrane region" description="Helical" evidence="5">
    <location>
        <begin position="610"/>
        <end position="634"/>
    </location>
</feature>